<evidence type="ECO:0000313" key="2">
    <source>
        <dbReference type="Proteomes" id="UP000694001"/>
    </source>
</evidence>
<organism evidence="1 2">
    <name type="scientific">Elioraea tepida</name>
    <dbReference type="NCBI Taxonomy" id="2843330"/>
    <lineage>
        <taxon>Bacteria</taxon>
        <taxon>Pseudomonadati</taxon>
        <taxon>Pseudomonadota</taxon>
        <taxon>Alphaproteobacteria</taxon>
        <taxon>Acetobacterales</taxon>
        <taxon>Elioraeaceae</taxon>
        <taxon>Elioraea</taxon>
    </lineage>
</organism>
<evidence type="ECO:0008006" key="3">
    <source>
        <dbReference type="Google" id="ProtNLM"/>
    </source>
</evidence>
<name>A0A975U0S3_9PROT</name>
<evidence type="ECO:0000313" key="1">
    <source>
        <dbReference type="EMBL" id="QXM23742.1"/>
    </source>
</evidence>
<accession>A0A975U0S3</accession>
<dbReference type="Proteomes" id="UP000694001">
    <property type="component" value="Chromosome"/>
</dbReference>
<dbReference type="KEGG" id="elio:KO353_10530"/>
<proteinExistence type="predicted"/>
<sequence length="193" mass="20414">MHRRILLAVGLAALAGCTQTPGTPPEAGIPLSTLAPFSVPIGSDPVLTSVQVSAYYLADPPHRLADRPALAAQTLAQFEYAAVALQGPRFVGLNPLTQIQMANGRSALRRTIGIRDDAPPGLVIQALTEAAAALDRGDTAAAEAALARLPLAASPAETLSVLRRLPYVREANWASAFALHELNRPRDRFVRSL</sequence>
<dbReference type="RefSeq" id="WP_218284643.1">
    <property type="nucleotide sequence ID" value="NZ_CP076448.1"/>
</dbReference>
<dbReference type="EMBL" id="CP076448">
    <property type="protein sequence ID" value="QXM23742.1"/>
    <property type="molecule type" value="Genomic_DNA"/>
</dbReference>
<dbReference type="PROSITE" id="PS51257">
    <property type="entry name" value="PROKAR_LIPOPROTEIN"/>
    <property type="match status" value="1"/>
</dbReference>
<protein>
    <recommendedName>
        <fullName evidence="3">Lipoprotein</fullName>
    </recommendedName>
</protein>
<dbReference type="AlphaFoldDB" id="A0A975U0S3"/>
<gene>
    <name evidence="1" type="ORF">KO353_10530</name>
</gene>
<keyword evidence="2" id="KW-1185">Reference proteome</keyword>
<reference evidence="1" key="1">
    <citation type="submission" date="2021-06" db="EMBL/GenBank/DDBJ databases">
        <title>Elioraea tepida, sp. nov., a moderately thermophilic aerobic anoxygenic phototrophic bacterium isolated from an alkaline siliceous hot spring mat community in Yellowstone National Park, WY, USA.</title>
        <authorList>
            <person name="Saini M.K."/>
            <person name="Yoshida S."/>
            <person name="Sebastian A."/>
            <person name="Hirose S."/>
            <person name="Hara E."/>
            <person name="Tamaki H."/>
            <person name="Soulier N.T."/>
            <person name="Albert I."/>
            <person name="Hanada S."/>
            <person name="Bryant D.A."/>
            <person name="Tank M."/>
        </authorList>
    </citation>
    <scope>NUCLEOTIDE SEQUENCE</scope>
    <source>
        <strain evidence="1">MS-P2</strain>
    </source>
</reference>